<dbReference type="InterPro" id="IPR043502">
    <property type="entry name" value="DNA/RNA_pol_sf"/>
</dbReference>
<keyword evidence="8" id="KW-1185">Reference proteome</keyword>
<protein>
    <submittedName>
        <fullName evidence="7">Uncharacterized protein</fullName>
    </submittedName>
</protein>
<proteinExistence type="predicted"/>
<comment type="caution">
    <text evidence="7">The sequence shown here is derived from an EMBL/GenBank/DDBJ whole genome shotgun (WGS) entry which is preliminary data.</text>
</comment>
<evidence type="ECO:0000256" key="1">
    <source>
        <dbReference type="ARBA" id="ARBA00022679"/>
    </source>
</evidence>
<keyword evidence="5" id="KW-0378">Hydrolase</keyword>
<dbReference type="GO" id="GO:0003964">
    <property type="term" value="F:RNA-directed DNA polymerase activity"/>
    <property type="evidence" value="ECO:0007669"/>
    <property type="project" value="UniProtKB-KW"/>
</dbReference>
<reference evidence="7" key="1">
    <citation type="submission" date="2020-04" db="EMBL/GenBank/DDBJ databases">
        <authorList>
            <person name="Alioto T."/>
            <person name="Alioto T."/>
            <person name="Gomez Garrido J."/>
        </authorList>
    </citation>
    <scope>NUCLEOTIDE SEQUENCE</scope>
    <source>
        <strain evidence="7">A484AB</strain>
    </source>
</reference>
<name>A0A7D9KFB0_PARCT</name>
<evidence type="ECO:0000313" key="8">
    <source>
        <dbReference type="Proteomes" id="UP001152795"/>
    </source>
</evidence>
<dbReference type="GO" id="GO:0016787">
    <property type="term" value="F:hydrolase activity"/>
    <property type="evidence" value="ECO:0007669"/>
    <property type="project" value="UniProtKB-KW"/>
</dbReference>
<evidence type="ECO:0000256" key="4">
    <source>
        <dbReference type="ARBA" id="ARBA00022759"/>
    </source>
</evidence>
<dbReference type="InterPro" id="IPR050951">
    <property type="entry name" value="Retrovirus_Pol_polyprotein"/>
</dbReference>
<sequence>MENALGDLRDDICIPYLDDIIVFSNSFADHIEHLRKVLRRLRSHGVKLKPSKCTLFKREVSFLGRIVSQNGYRMDPKATSAVEAWKNTKPERHIKNFAQKAKPMYELLKGQSSSTGHEKEKGNQHYQENEANCHREGLGAVLYQEQNGILRVIAYASRALSPSEKNYHLHSGKLEFLALKWAVTEHFRDYLYYPKFLVYTDNNPLTYVLTTAKLNSTGLRWVGELAEFNFDIRYSPGRINTDADCLSRPPLEIREYMTSCSEEISLETIQATISSVQAHAAGDVVWLTAVTDETKEMEADELFESTTSSRLKVIDILKGQQEDPTIKRVLQFCKLCQKPKVTDLTKVTPRTA</sequence>
<accession>A0A7D9KFB0</accession>
<dbReference type="InterPro" id="IPR000477">
    <property type="entry name" value="RT_dom"/>
</dbReference>
<keyword evidence="1" id="KW-0808">Transferase</keyword>
<dbReference type="CDD" id="cd09274">
    <property type="entry name" value="RNase_HI_RT_Ty3"/>
    <property type="match status" value="1"/>
</dbReference>
<dbReference type="SUPFAM" id="SSF56672">
    <property type="entry name" value="DNA/RNA polymerases"/>
    <property type="match status" value="1"/>
</dbReference>
<dbReference type="InterPro" id="IPR041373">
    <property type="entry name" value="RT_RNaseH"/>
</dbReference>
<dbReference type="Gene3D" id="3.10.20.370">
    <property type="match status" value="1"/>
</dbReference>
<dbReference type="PROSITE" id="PS50878">
    <property type="entry name" value="RT_POL"/>
    <property type="match status" value="1"/>
</dbReference>
<keyword evidence="3" id="KW-0540">Nuclease</keyword>
<dbReference type="Gene3D" id="3.30.70.270">
    <property type="match status" value="1"/>
</dbReference>
<dbReference type="PANTHER" id="PTHR37984">
    <property type="entry name" value="PROTEIN CBG26694"/>
    <property type="match status" value="1"/>
</dbReference>
<feature type="non-terminal residue" evidence="7">
    <location>
        <position position="352"/>
    </location>
</feature>
<keyword evidence="4" id="KW-0255">Endonuclease</keyword>
<dbReference type="Proteomes" id="UP001152795">
    <property type="component" value="Unassembled WGS sequence"/>
</dbReference>
<dbReference type="Pfam" id="PF17917">
    <property type="entry name" value="RT_RNaseH"/>
    <property type="match status" value="1"/>
</dbReference>
<evidence type="ECO:0000256" key="5">
    <source>
        <dbReference type="ARBA" id="ARBA00022801"/>
    </source>
</evidence>
<evidence type="ECO:0000256" key="6">
    <source>
        <dbReference type="ARBA" id="ARBA00022918"/>
    </source>
</evidence>
<dbReference type="Pfam" id="PF00078">
    <property type="entry name" value="RVT_1"/>
    <property type="match status" value="1"/>
</dbReference>
<gene>
    <name evidence="7" type="ORF">PACLA_8A020792</name>
</gene>
<dbReference type="CDD" id="cd01647">
    <property type="entry name" value="RT_LTR"/>
    <property type="match status" value="1"/>
</dbReference>
<dbReference type="OrthoDB" id="6769077at2759"/>
<evidence type="ECO:0000256" key="3">
    <source>
        <dbReference type="ARBA" id="ARBA00022722"/>
    </source>
</evidence>
<keyword evidence="6" id="KW-0695">RNA-directed DNA polymerase</keyword>
<evidence type="ECO:0000313" key="7">
    <source>
        <dbReference type="EMBL" id="CAB4045020.1"/>
    </source>
</evidence>
<dbReference type="GO" id="GO:0004519">
    <property type="term" value="F:endonuclease activity"/>
    <property type="evidence" value="ECO:0007669"/>
    <property type="project" value="UniProtKB-KW"/>
</dbReference>
<dbReference type="FunFam" id="3.10.20.370:FF:000001">
    <property type="entry name" value="Retrovirus-related Pol polyprotein from transposon 17.6-like protein"/>
    <property type="match status" value="1"/>
</dbReference>
<dbReference type="EMBL" id="CACRXK020037277">
    <property type="protein sequence ID" value="CAB4045020.1"/>
    <property type="molecule type" value="Genomic_DNA"/>
</dbReference>
<evidence type="ECO:0000256" key="2">
    <source>
        <dbReference type="ARBA" id="ARBA00022695"/>
    </source>
</evidence>
<organism evidence="7 8">
    <name type="scientific">Paramuricea clavata</name>
    <name type="common">Red gorgonian</name>
    <name type="synonym">Violescent sea-whip</name>
    <dbReference type="NCBI Taxonomy" id="317549"/>
    <lineage>
        <taxon>Eukaryota</taxon>
        <taxon>Metazoa</taxon>
        <taxon>Cnidaria</taxon>
        <taxon>Anthozoa</taxon>
        <taxon>Octocorallia</taxon>
        <taxon>Malacalcyonacea</taxon>
        <taxon>Plexauridae</taxon>
        <taxon>Paramuricea</taxon>
    </lineage>
</organism>
<keyword evidence="2" id="KW-0548">Nucleotidyltransferase</keyword>
<dbReference type="InterPro" id="IPR043128">
    <property type="entry name" value="Rev_trsase/Diguanyl_cyclase"/>
</dbReference>
<dbReference type="FunFam" id="3.30.70.270:FF:000003">
    <property type="entry name" value="Transposon Ty3-G Gag-Pol polyprotein"/>
    <property type="match status" value="1"/>
</dbReference>
<dbReference type="PANTHER" id="PTHR37984:SF5">
    <property type="entry name" value="PROTEIN NYNRIN-LIKE"/>
    <property type="match status" value="1"/>
</dbReference>
<dbReference type="AlphaFoldDB" id="A0A7D9KFB0"/>